<dbReference type="InterPro" id="IPR009327">
    <property type="entry name" value="Cupin_DUF985"/>
</dbReference>
<sequence>MPAPNPAAAALIARLNLQPLPHEGGYFARTWTSRETLPNGRPLGTAIYFLLTPAGFSALHRLDADELWHFHSGDPVEHLQLPPSGPARISHLGADLAAGEIPQLSIPSGIWQGARLAQNARLGWALLSCTMSPGWTDSGFELAARPALHSQYPAHMALISSLTRTD</sequence>
<dbReference type="SUPFAM" id="SSF51182">
    <property type="entry name" value="RmlC-like cupins"/>
    <property type="match status" value="1"/>
</dbReference>
<dbReference type="PANTHER" id="PTHR33387:SF3">
    <property type="entry name" value="DUF985 DOMAIN-CONTAINING PROTEIN"/>
    <property type="match status" value="1"/>
</dbReference>
<evidence type="ECO:0000313" key="3">
    <source>
        <dbReference type="Proteomes" id="UP000217265"/>
    </source>
</evidence>
<dbReference type="InterPro" id="IPR039935">
    <property type="entry name" value="YML079W-like"/>
</dbReference>
<proteinExistence type="predicted"/>
<evidence type="ECO:0000313" key="2">
    <source>
        <dbReference type="EMBL" id="ATC63747.1"/>
    </source>
</evidence>
<accession>A0A290Q646</accession>
<reference evidence="2 3" key="1">
    <citation type="submission" date="2017-09" db="EMBL/GenBank/DDBJ databases">
        <title>Complete genome sequence of Verrucomicrobial strain HZ-65, isolated from freshwater.</title>
        <authorList>
            <person name="Choi A."/>
        </authorList>
    </citation>
    <scope>NUCLEOTIDE SEQUENCE [LARGE SCALE GENOMIC DNA]</scope>
    <source>
        <strain evidence="2 3">HZ-65</strain>
    </source>
</reference>
<evidence type="ECO:0000259" key="1">
    <source>
        <dbReference type="Pfam" id="PF06172"/>
    </source>
</evidence>
<dbReference type="AlphaFoldDB" id="A0A290Q646"/>
<dbReference type="InterPro" id="IPR011051">
    <property type="entry name" value="RmlC_Cupin_sf"/>
</dbReference>
<dbReference type="KEGG" id="vbh:CMV30_07165"/>
<dbReference type="Pfam" id="PF06172">
    <property type="entry name" value="Cupin_5"/>
    <property type="match status" value="1"/>
</dbReference>
<gene>
    <name evidence="2" type="ORF">CMV30_07165</name>
</gene>
<dbReference type="InterPro" id="IPR014710">
    <property type="entry name" value="RmlC-like_jellyroll"/>
</dbReference>
<name>A0A290Q646_9BACT</name>
<dbReference type="EMBL" id="CP023344">
    <property type="protein sequence ID" value="ATC63747.1"/>
    <property type="molecule type" value="Genomic_DNA"/>
</dbReference>
<dbReference type="CDD" id="cd06121">
    <property type="entry name" value="cupin_YML079wp"/>
    <property type="match status" value="1"/>
</dbReference>
<dbReference type="Gene3D" id="2.60.120.10">
    <property type="entry name" value="Jelly Rolls"/>
    <property type="match status" value="1"/>
</dbReference>
<dbReference type="OrthoDB" id="9798288at2"/>
<keyword evidence="3" id="KW-1185">Reference proteome</keyword>
<dbReference type="Proteomes" id="UP000217265">
    <property type="component" value="Chromosome"/>
</dbReference>
<dbReference type="PANTHER" id="PTHR33387">
    <property type="entry name" value="RMLC-LIKE JELLY ROLL FOLD PROTEIN"/>
    <property type="match status" value="1"/>
</dbReference>
<protein>
    <submittedName>
        <fullName evidence="2">Cupin</fullName>
    </submittedName>
</protein>
<feature type="domain" description="DUF985" evidence="1">
    <location>
        <begin position="10"/>
        <end position="143"/>
    </location>
</feature>
<organism evidence="2 3">
    <name type="scientific">Nibricoccus aquaticus</name>
    <dbReference type="NCBI Taxonomy" id="2576891"/>
    <lineage>
        <taxon>Bacteria</taxon>
        <taxon>Pseudomonadati</taxon>
        <taxon>Verrucomicrobiota</taxon>
        <taxon>Opitutia</taxon>
        <taxon>Opitutales</taxon>
        <taxon>Opitutaceae</taxon>
        <taxon>Nibricoccus</taxon>
    </lineage>
</organism>
<dbReference type="RefSeq" id="WP_096055379.1">
    <property type="nucleotide sequence ID" value="NZ_CP023344.1"/>
</dbReference>